<dbReference type="Gene3D" id="2.70.50.50">
    <property type="entry name" value="chitin-binding protein cbp21"/>
    <property type="match status" value="1"/>
</dbReference>
<feature type="signal peptide" evidence="6">
    <location>
        <begin position="1"/>
        <end position="29"/>
    </location>
</feature>
<evidence type="ECO:0000256" key="6">
    <source>
        <dbReference type="SAM" id="SignalP"/>
    </source>
</evidence>
<dbReference type="InterPro" id="IPR014756">
    <property type="entry name" value="Ig_E-set"/>
</dbReference>
<keyword evidence="9" id="KW-1185">Reference proteome</keyword>
<dbReference type="InterPro" id="IPR041029">
    <property type="entry name" value="GbpA_2"/>
</dbReference>
<feature type="chain" id="PRO_5046896795" description="Chitin-binding type-3 domain-containing protein" evidence="6">
    <location>
        <begin position="30"/>
        <end position="463"/>
    </location>
</feature>
<accession>A0ABS2C7T9</accession>
<feature type="compositionally biased region" description="Low complexity" evidence="5">
    <location>
        <begin position="327"/>
        <end position="407"/>
    </location>
</feature>
<protein>
    <recommendedName>
        <fullName evidence="7">Chitin-binding type-3 domain-containing protein</fullName>
    </recommendedName>
</protein>
<dbReference type="SUPFAM" id="SSF81296">
    <property type="entry name" value="E set domains"/>
    <property type="match status" value="1"/>
</dbReference>
<evidence type="ECO:0000256" key="3">
    <source>
        <dbReference type="ARBA" id="ARBA00022729"/>
    </source>
</evidence>
<keyword evidence="1" id="KW-0964">Secreted</keyword>
<dbReference type="Pfam" id="PF18416">
    <property type="entry name" value="GbpA_2"/>
    <property type="match status" value="1"/>
</dbReference>
<sequence length="463" mass="49590">MKKKHISSLIATSLFAASGALVMPQMVSAHGSMEVPVSRGLSCFNEGPETLKSAACQAAAATSGKQMLYDWPGVNQLPNGDHKAFVPDGQLCGGGKPDYAGLNLPRNDWATTPIAPDANGNFDFIFYGTAPHQTRDWQLYVTRDGWNQNQPLKWSDLENFCTLGNLPVDSNKRYKLTCKLPKKTGQHIIYLTWQRSDSTEAFYSCSDVNFTGGVNTFKEIGQIRAAQDLTAGTKVSFRLFDNKGFDVENIQVTLGFDNVTGLETNLMANWPYALAQKVNETSRNVSIGVLQTNGTINPVKSAQDNRVYNRSGLELTYQIDIASPGGTTPTPKPTVAPTATPKPTIAPTATPVVTATPKPTVAPTATPVVTATPKPTLAPTATPVATATPKPTLAPTATPAPTATTPPDSTVCAAAWSSSKQYTTPNIKVSYNGKNYSNKWWTVGEVPSASGQWGVWKDEGACK</sequence>
<evidence type="ECO:0000256" key="5">
    <source>
        <dbReference type="SAM" id="MobiDB-lite"/>
    </source>
</evidence>
<dbReference type="InterPro" id="IPR003610">
    <property type="entry name" value="CBM5/12"/>
</dbReference>
<dbReference type="Gene3D" id="3.30.70.2150">
    <property type="match status" value="1"/>
</dbReference>
<name>A0ABS2C7T9_9NEIS</name>
<evidence type="ECO:0000256" key="2">
    <source>
        <dbReference type="ARBA" id="ARBA00022669"/>
    </source>
</evidence>
<dbReference type="CDD" id="cd21177">
    <property type="entry name" value="LPMO_AA10"/>
    <property type="match status" value="1"/>
</dbReference>
<dbReference type="InterPro" id="IPR036573">
    <property type="entry name" value="CBM_sf_5/12"/>
</dbReference>
<dbReference type="Pfam" id="PF03067">
    <property type="entry name" value="LPMO_10"/>
    <property type="match status" value="1"/>
</dbReference>
<organism evidence="8 9">
    <name type="scientific">Deefgea chitinilytica</name>
    <dbReference type="NCBI Taxonomy" id="570276"/>
    <lineage>
        <taxon>Bacteria</taxon>
        <taxon>Pseudomonadati</taxon>
        <taxon>Pseudomonadota</taxon>
        <taxon>Betaproteobacteria</taxon>
        <taxon>Neisseriales</taxon>
        <taxon>Chitinibacteraceae</taxon>
        <taxon>Deefgea</taxon>
    </lineage>
</organism>
<keyword evidence="2" id="KW-0147">Chitin-binding</keyword>
<dbReference type="PANTHER" id="PTHR34823:SF1">
    <property type="entry name" value="CHITIN-BINDING TYPE-4 DOMAIN-CONTAINING PROTEIN"/>
    <property type="match status" value="1"/>
</dbReference>
<keyword evidence="4" id="KW-0378">Hydrolase</keyword>
<evidence type="ECO:0000259" key="7">
    <source>
        <dbReference type="SMART" id="SM00495"/>
    </source>
</evidence>
<feature type="region of interest" description="Disordered" evidence="5">
    <location>
        <begin position="321"/>
        <end position="407"/>
    </location>
</feature>
<gene>
    <name evidence="8" type="ORF">GM173_01380</name>
</gene>
<dbReference type="SMART" id="SM00495">
    <property type="entry name" value="ChtBD3"/>
    <property type="match status" value="1"/>
</dbReference>
<evidence type="ECO:0000313" key="8">
    <source>
        <dbReference type="EMBL" id="MBM5570227.1"/>
    </source>
</evidence>
<dbReference type="CDD" id="cd12215">
    <property type="entry name" value="ChiC_BD"/>
    <property type="match status" value="1"/>
</dbReference>
<comment type="caution">
    <text evidence="8">The sequence shown here is derived from an EMBL/GenBank/DDBJ whole genome shotgun (WGS) entry which is preliminary data.</text>
</comment>
<evidence type="ECO:0000256" key="1">
    <source>
        <dbReference type="ARBA" id="ARBA00022525"/>
    </source>
</evidence>
<feature type="domain" description="Chitin-binding type-3" evidence="7">
    <location>
        <begin position="413"/>
        <end position="459"/>
    </location>
</feature>
<evidence type="ECO:0000256" key="4">
    <source>
        <dbReference type="ARBA" id="ARBA00022801"/>
    </source>
</evidence>
<dbReference type="Proteomes" id="UP001195660">
    <property type="component" value="Unassembled WGS sequence"/>
</dbReference>
<reference evidence="8 9" key="1">
    <citation type="submission" date="2019-11" db="EMBL/GenBank/DDBJ databases">
        <title>Novel Deefgea species.</title>
        <authorList>
            <person name="Han J.-H."/>
        </authorList>
    </citation>
    <scope>NUCLEOTIDE SEQUENCE [LARGE SCALE GENOMIC DNA]</scope>
    <source>
        <strain evidence="8 9">LMG 24817</strain>
    </source>
</reference>
<dbReference type="PANTHER" id="PTHR34823">
    <property type="entry name" value="GLCNAC-BINDING PROTEIN A"/>
    <property type="match status" value="1"/>
</dbReference>
<dbReference type="RefSeq" id="WP_203569539.1">
    <property type="nucleotide sequence ID" value="NZ_WOFE01000001.1"/>
</dbReference>
<dbReference type="InterPro" id="IPR004302">
    <property type="entry name" value="Cellulose/chitin-bd_N"/>
</dbReference>
<dbReference type="EMBL" id="WOFE01000001">
    <property type="protein sequence ID" value="MBM5570227.1"/>
    <property type="molecule type" value="Genomic_DNA"/>
</dbReference>
<dbReference type="SUPFAM" id="SSF51055">
    <property type="entry name" value="Carbohydrate binding domain"/>
    <property type="match status" value="1"/>
</dbReference>
<dbReference type="InterPro" id="IPR051024">
    <property type="entry name" value="GlcNAc_Chitin_IntDeg"/>
</dbReference>
<keyword evidence="3 6" id="KW-0732">Signal</keyword>
<proteinExistence type="predicted"/>
<evidence type="ECO:0000313" key="9">
    <source>
        <dbReference type="Proteomes" id="UP001195660"/>
    </source>
</evidence>
<dbReference type="Gene3D" id="2.10.10.20">
    <property type="entry name" value="Carbohydrate-binding module superfamily 5/12"/>
    <property type="match status" value="1"/>
</dbReference>